<accession>A0A1I0YQC1</accession>
<keyword evidence="4" id="KW-1185">Reference proteome</keyword>
<evidence type="ECO:0000256" key="2">
    <source>
        <dbReference type="SAM" id="Phobius"/>
    </source>
</evidence>
<dbReference type="EMBL" id="FOJT01000004">
    <property type="protein sequence ID" value="SFB15579.1"/>
    <property type="molecule type" value="Genomic_DNA"/>
</dbReference>
<proteinExistence type="predicted"/>
<keyword evidence="1" id="KW-0175">Coiled coil</keyword>
<dbReference type="OrthoDB" id="1115172at2"/>
<keyword evidence="2" id="KW-1133">Transmembrane helix</keyword>
<evidence type="ECO:0000313" key="3">
    <source>
        <dbReference type="EMBL" id="SFB15579.1"/>
    </source>
</evidence>
<gene>
    <name evidence="3" type="ORF">SAMN05660845_1896</name>
</gene>
<feature type="coiled-coil region" evidence="1">
    <location>
        <begin position="102"/>
        <end position="129"/>
    </location>
</feature>
<feature type="transmembrane region" description="Helical" evidence="2">
    <location>
        <begin position="12"/>
        <end position="33"/>
    </location>
</feature>
<organism evidence="3 4">
    <name type="scientific">Flavobacterium swingsii</name>
    <dbReference type="NCBI Taxonomy" id="498292"/>
    <lineage>
        <taxon>Bacteria</taxon>
        <taxon>Pseudomonadati</taxon>
        <taxon>Bacteroidota</taxon>
        <taxon>Flavobacteriia</taxon>
        <taxon>Flavobacteriales</taxon>
        <taxon>Flavobacteriaceae</taxon>
        <taxon>Flavobacterium</taxon>
    </lineage>
</organism>
<keyword evidence="2" id="KW-0472">Membrane</keyword>
<evidence type="ECO:0000256" key="1">
    <source>
        <dbReference type="SAM" id="Coils"/>
    </source>
</evidence>
<dbReference type="Proteomes" id="UP000199604">
    <property type="component" value="Unassembled WGS sequence"/>
</dbReference>
<evidence type="ECO:0000313" key="4">
    <source>
        <dbReference type="Proteomes" id="UP000199604"/>
    </source>
</evidence>
<dbReference type="STRING" id="498292.SAMN05660845_1896"/>
<sequence length="302" mass="34343">MSKKNKKQQNNKSFKIIIILLAFTMLGSLFYIYKMSSKSKKEIISLREEKENMLKDLEKSQLFLTQVMTSNRSLSSKLVSEQGKVKQLILDLNSKNITEKNIVDYKQTADDVDNRIKLLLNEISSYKNKIDSTNVVLAKTNVNLTKTSASLTKEKTKNDTLTVSNKKLVKKITEASKLYFYDFKTNFYKSKGSGKLTETDKASKIDLIKVSFIIAENNLIKSTSKDFYIQIIDSKNNVLGGKNVEKFGKETLNYSASRKVNYKNKTIKVECEIPVTDLQDGILFINVFDKSKLILNSAVTLS</sequence>
<dbReference type="AlphaFoldDB" id="A0A1I0YQC1"/>
<keyword evidence="2" id="KW-0812">Transmembrane</keyword>
<reference evidence="4" key="1">
    <citation type="submission" date="2016-10" db="EMBL/GenBank/DDBJ databases">
        <authorList>
            <person name="Varghese N."/>
            <person name="Submissions S."/>
        </authorList>
    </citation>
    <scope>NUCLEOTIDE SEQUENCE [LARGE SCALE GENOMIC DNA]</scope>
    <source>
        <strain evidence="4">DSM 21789</strain>
    </source>
</reference>
<name>A0A1I0YQC1_9FLAO</name>
<protein>
    <submittedName>
        <fullName evidence="3">Uncharacterized protein</fullName>
    </submittedName>
</protein>